<protein>
    <submittedName>
        <fullName evidence="1">6797_t:CDS:1</fullName>
    </submittedName>
</protein>
<name>A0ACA9NZL8_9GLOM</name>
<feature type="non-terminal residue" evidence="1">
    <location>
        <position position="1"/>
    </location>
</feature>
<gene>
    <name evidence="1" type="ORF">SPELUC_LOCUS10341</name>
</gene>
<accession>A0ACA9NZL8</accession>
<sequence>ILSEYTNEYDSNYVNEVTCDMLFKNNSDTNQSSKPNLKDLQLVPINMISGKS</sequence>
<organism evidence="1 2">
    <name type="scientific">Cetraspora pellucida</name>
    <dbReference type="NCBI Taxonomy" id="1433469"/>
    <lineage>
        <taxon>Eukaryota</taxon>
        <taxon>Fungi</taxon>
        <taxon>Fungi incertae sedis</taxon>
        <taxon>Mucoromycota</taxon>
        <taxon>Glomeromycotina</taxon>
        <taxon>Glomeromycetes</taxon>
        <taxon>Diversisporales</taxon>
        <taxon>Gigasporaceae</taxon>
        <taxon>Cetraspora</taxon>
    </lineage>
</organism>
<comment type="caution">
    <text evidence="1">The sequence shown here is derived from an EMBL/GenBank/DDBJ whole genome shotgun (WGS) entry which is preliminary data.</text>
</comment>
<evidence type="ECO:0000313" key="1">
    <source>
        <dbReference type="EMBL" id="CAG8684508.1"/>
    </source>
</evidence>
<dbReference type="Proteomes" id="UP000789366">
    <property type="component" value="Unassembled WGS sequence"/>
</dbReference>
<proteinExistence type="predicted"/>
<keyword evidence="2" id="KW-1185">Reference proteome</keyword>
<reference evidence="1" key="1">
    <citation type="submission" date="2021-06" db="EMBL/GenBank/DDBJ databases">
        <authorList>
            <person name="Kallberg Y."/>
            <person name="Tangrot J."/>
            <person name="Rosling A."/>
        </authorList>
    </citation>
    <scope>NUCLEOTIDE SEQUENCE</scope>
    <source>
        <strain evidence="1">28 12/20/2015</strain>
    </source>
</reference>
<dbReference type="EMBL" id="CAJVPW010019004">
    <property type="protein sequence ID" value="CAG8684508.1"/>
    <property type="molecule type" value="Genomic_DNA"/>
</dbReference>
<evidence type="ECO:0000313" key="2">
    <source>
        <dbReference type="Proteomes" id="UP000789366"/>
    </source>
</evidence>